<comment type="caution">
    <text evidence="3">The sequence shown here is derived from an EMBL/GenBank/DDBJ whole genome shotgun (WGS) entry which is preliminary data.</text>
</comment>
<dbReference type="Gene3D" id="6.10.250.2080">
    <property type="match status" value="1"/>
</dbReference>
<dbReference type="GO" id="GO:0009306">
    <property type="term" value="P:protein secretion"/>
    <property type="evidence" value="ECO:0007669"/>
    <property type="project" value="InterPro"/>
</dbReference>
<evidence type="ECO:0000313" key="3">
    <source>
        <dbReference type="EMBL" id="KKK77452.1"/>
    </source>
</evidence>
<dbReference type="PANTHER" id="PTHR30531">
    <property type="entry name" value="FLAGELLAR BIOSYNTHETIC PROTEIN FLHB"/>
    <property type="match status" value="1"/>
</dbReference>
<dbReference type="GO" id="GO:0005886">
    <property type="term" value="C:plasma membrane"/>
    <property type="evidence" value="ECO:0007669"/>
    <property type="project" value="TreeGrafter"/>
</dbReference>
<organism evidence="3">
    <name type="scientific">marine sediment metagenome</name>
    <dbReference type="NCBI Taxonomy" id="412755"/>
    <lineage>
        <taxon>unclassified sequences</taxon>
        <taxon>metagenomes</taxon>
        <taxon>ecological metagenomes</taxon>
    </lineage>
</organism>
<dbReference type="Pfam" id="PF01312">
    <property type="entry name" value="Bac_export_2"/>
    <property type="match status" value="1"/>
</dbReference>
<accession>A0A0F8Y7P5</accession>
<feature type="transmembrane region" description="Helical" evidence="2">
    <location>
        <begin position="94"/>
        <end position="119"/>
    </location>
</feature>
<keyword evidence="2" id="KW-1133">Transmembrane helix</keyword>
<evidence type="ECO:0000256" key="1">
    <source>
        <dbReference type="SAM" id="MobiDB-lite"/>
    </source>
</evidence>
<sequence length="239" mass="27139">MKSFDEKTEPATPKRRQETRSKGNVANSADLNTAMMMLFGTLVIYFFGGAMVWNIEDTMSLLFRNPFYENFEVNTLHSLLVDISSKNLKTVLPIMGGFMVIGIISSYSQVGFLFAPKALMPDFKKMDPIKGLKNLVSKRAMVRLAMALVKFSIMAVVAYFSIRKDIEPLMELVSMGVEGIFSSATSLIFGLVLKITIILLILALFDFMYQRWQYSKDLMMSKYEVKQESKQREGDPLIK</sequence>
<gene>
    <name evidence="3" type="ORF">LCGC14_2853470</name>
</gene>
<evidence type="ECO:0008006" key="4">
    <source>
        <dbReference type="Google" id="ProtNLM"/>
    </source>
</evidence>
<feature type="non-terminal residue" evidence="3">
    <location>
        <position position="239"/>
    </location>
</feature>
<keyword evidence="2" id="KW-0472">Membrane</keyword>
<proteinExistence type="predicted"/>
<feature type="transmembrane region" description="Helical" evidence="2">
    <location>
        <begin position="180"/>
        <end position="205"/>
    </location>
</feature>
<keyword evidence="2" id="KW-0812">Transmembrane</keyword>
<evidence type="ECO:0000256" key="2">
    <source>
        <dbReference type="SAM" id="Phobius"/>
    </source>
</evidence>
<name>A0A0F8Y7P5_9ZZZZ</name>
<feature type="transmembrane region" description="Helical" evidence="2">
    <location>
        <begin position="34"/>
        <end position="55"/>
    </location>
</feature>
<feature type="region of interest" description="Disordered" evidence="1">
    <location>
        <begin position="1"/>
        <end position="24"/>
    </location>
</feature>
<dbReference type="InterPro" id="IPR006135">
    <property type="entry name" value="T3SS_substrate_exporter"/>
</dbReference>
<dbReference type="EMBL" id="LAZR01054950">
    <property type="protein sequence ID" value="KKK77452.1"/>
    <property type="molecule type" value="Genomic_DNA"/>
</dbReference>
<dbReference type="AlphaFoldDB" id="A0A0F8Y7P5"/>
<reference evidence="3" key="1">
    <citation type="journal article" date="2015" name="Nature">
        <title>Complex archaea that bridge the gap between prokaryotes and eukaryotes.</title>
        <authorList>
            <person name="Spang A."/>
            <person name="Saw J.H."/>
            <person name="Jorgensen S.L."/>
            <person name="Zaremba-Niedzwiedzka K."/>
            <person name="Martijn J."/>
            <person name="Lind A.E."/>
            <person name="van Eijk R."/>
            <person name="Schleper C."/>
            <person name="Guy L."/>
            <person name="Ettema T.J."/>
        </authorList>
    </citation>
    <scope>NUCLEOTIDE SEQUENCE</scope>
</reference>
<protein>
    <recommendedName>
        <fullName evidence="4">Flagellar biosynthetic protein FlhB</fullName>
    </recommendedName>
</protein>
<feature type="transmembrane region" description="Helical" evidence="2">
    <location>
        <begin position="140"/>
        <end position="160"/>
    </location>
</feature>
<dbReference type="PANTHER" id="PTHR30531:SF12">
    <property type="entry name" value="FLAGELLAR BIOSYNTHETIC PROTEIN FLHB"/>
    <property type="match status" value="1"/>
</dbReference>
<dbReference type="PRINTS" id="PR00950">
    <property type="entry name" value="TYPE3IMSPROT"/>
</dbReference>